<dbReference type="AlphaFoldDB" id="A0A1E5ULE8"/>
<keyword evidence="5" id="KW-1185">Reference proteome</keyword>
<dbReference type="Proteomes" id="UP000095767">
    <property type="component" value="Unassembled WGS sequence"/>
</dbReference>
<evidence type="ECO:0000313" key="5">
    <source>
        <dbReference type="Proteomes" id="UP000095767"/>
    </source>
</evidence>
<comment type="caution">
    <text evidence="4">The sequence shown here is derived from an EMBL/GenBank/DDBJ whole genome shotgun (WGS) entry which is preliminary data.</text>
</comment>
<dbReference type="EMBL" id="LWDX02072569">
    <property type="protein sequence ID" value="OEL13714.1"/>
    <property type="molecule type" value="Genomic_DNA"/>
</dbReference>
<reference evidence="4 5" key="1">
    <citation type="submission" date="2016-09" db="EMBL/GenBank/DDBJ databases">
        <title>The draft genome of Dichanthelium oligosanthes: A C3 panicoid grass species.</title>
        <authorList>
            <person name="Studer A.J."/>
            <person name="Schnable J.C."/>
            <person name="Brutnell T.P."/>
        </authorList>
    </citation>
    <scope>NUCLEOTIDE SEQUENCE [LARGE SCALE GENOMIC DNA]</scope>
    <source>
        <strain evidence="5">cv. Kellogg 1175</strain>
        <tissue evidence="4">Leaf</tissue>
    </source>
</reference>
<evidence type="ECO:0000256" key="2">
    <source>
        <dbReference type="SAM" id="MobiDB-lite"/>
    </source>
</evidence>
<feature type="coiled-coil region" evidence="1">
    <location>
        <begin position="41"/>
        <end position="68"/>
    </location>
</feature>
<dbReference type="InterPro" id="IPR056708">
    <property type="entry name" value="DUF7806"/>
</dbReference>
<dbReference type="GO" id="GO:0003006">
    <property type="term" value="P:developmental process involved in reproduction"/>
    <property type="evidence" value="ECO:0007669"/>
    <property type="project" value="TreeGrafter"/>
</dbReference>
<dbReference type="PANTHER" id="PTHR35489:SF2">
    <property type="entry name" value="TITAN9"/>
    <property type="match status" value="1"/>
</dbReference>
<dbReference type="OrthoDB" id="759501at2759"/>
<feature type="region of interest" description="Disordered" evidence="2">
    <location>
        <begin position="91"/>
        <end position="133"/>
    </location>
</feature>
<feature type="compositionally biased region" description="Polar residues" evidence="2">
    <location>
        <begin position="94"/>
        <end position="104"/>
    </location>
</feature>
<keyword evidence="1" id="KW-0175">Coiled coil</keyword>
<proteinExistence type="predicted"/>
<dbReference type="PANTHER" id="PTHR35489">
    <property type="entry name" value="TITAN9"/>
    <property type="match status" value="1"/>
</dbReference>
<gene>
    <name evidence="4" type="ORF">BAE44_0025268</name>
</gene>
<name>A0A1E5ULE8_9POAL</name>
<evidence type="ECO:0000313" key="4">
    <source>
        <dbReference type="EMBL" id="OEL13714.1"/>
    </source>
</evidence>
<dbReference type="Pfam" id="PF25091">
    <property type="entry name" value="DUF7806"/>
    <property type="match status" value="1"/>
</dbReference>
<sequence length="263" mass="30766">MEQRFYDKYTALKKRKLLDEGLERKREGELKELYDAMKDWVSGLEKDKEELSEKLADKEDQLEKARQDFLEDIRARDSEILRLRQLLDEKAEKNNSTTPRSVDQTPEVIQENPTRMSPKRKTPQSNSKVKRVQLSESTVIPHSSLEKESQELECSRRHTCISGNETIECPSTHMFHLMLQSLVRMNFTVDDGTERFSVSVSHEASGYSFSLTWLEKPGEWSYKLSSLGTLERIAVNWMKQDIRFSMNMCRVFFERISNIITKG</sequence>
<feature type="domain" description="DUF7806" evidence="3">
    <location>
        <begin position="172"/>
        <end position="260"/>
    </location>
</feature>
<organism evidence="4 5">
    <name type="scientific">Dichanthelium oligosanthes</name>
    <dbReference type="NCBI Taxonomy" id="888268"/>
    <lineage>
        <taxon>Eukaryota</taxon>
        <taxon>Viridiplantae</taxon>
        <taxon>Streptophyta</taxon>
        <taxon>Embryophyta</taxon>
        <taxon>Tracheophyta</taxon>
        <taxon>Spermatophyta</taxon>
        <taxon>Magnoliopsida</taxon>
        <taxon>Liliopsida</taxon>
        <taxon>Poales</taxon>
        <taxon>Poaceae</taxon>
        <taxon>PACMAD clade</taxon>
        <taxon>Panicoideae</taxon>
        <taxon>Panicodae</taxon>
        <taxon>Paniceae</taxon>
        <taxon>Dichantheliinae</taxon>
        <taxon>Dichanthelium</taxon>
    </lineage>
</organism>
<evidence type="ECO:0000256" key="1">
    <source>
        <dbReference type="SAM" id="Coils"/>
    </source>
</evidence>
<accession>A0A1E5ULE8</accession>
<dbReference type="STRING" id="888268.A0A1E5ULE8"/>
<protein>
    <recommendedName>
        <fullName evidence="3">DUF7806 domain-containing protein</fullName>
    </recommendedName>
</protein>
<evidence type="ECO:0000259" key="3">
    <source>
        <dbReference type="Pfam" id="PF25091"/>
    </source>
</evidence>